<dbReference type="OrthoDB" id="5123242at2"/>
<evidence type="ECO:0000313" key="4">
    <source>
        <dbReference type="Proteomes" id="UP000282460"/>
    </source>
</evidence>
<accession>A0A3L7IWQ4</accession>
<keyword evidence="2" id="KW-0732">Signal</keyword>
<feature type="signal peptide" evidence="2">
    <location>
        <begin position="1"/>
        <end position="23"/>
    </location>
</feature>
<keyword evidence="1" id="KW-1133">Transmembrane helix</keyword>
<name>A0A3L7IWQ4_9MICO</name>
<feature type="transmembrane region" description="Helical" evidence="1">
    <location>
        <begin position="148"/>
        <end position="168"/>
    </location>
</feature>
<comment type="caution">
    <text evidence="3">The sequence shown here is derived from an EMBL/GenBank/DDBJ whole genome shotgun (WGS) entry which is preliminary data.</text>
</comment>
<dbReference type="AlphaFoldDB" id="A0A3L7IWQ4"/>
<dbReference type="Proteomes" id="UP000282460">
    <property type="component" value="Unassembled WGS sequence"/>
</dbReference>
<dbReference type="EMBL" id="RCWJ01000003">
    <property type="protein sequence ID" value="RLQ82623.1"/>
    <property type="molecule type" value="Genomic_DNA"/>
</dbReference>
<keyword evidence="4" id="KW-1185">Reference proteome</keyword>
<evidence type="ECO:0000256" key="1">
    <source>
        <dbReference type="SAM" id="Phobius"/>
    </source>
</evidence>
<gene>
    <name evidence="3" type="ORF">D9V28_11725</name>
</gene>
<protein>
    <submittedName>
        <fullName evidence="3">LPXTG cell wall anchor domain-containing protein</fullName>
    </submittedName>
</protein>
<organism evidence="3 4">
    <name type="scientific">Mycetocola zhadangensis</name>
    <dbReference type="NCBI Taxonomy" id="1164595"/>
    <lineage>
        <taxon>Bacteria</taxon>
        <taxon>Bacillati</taxon>
        <taxon>Actinomycetota</taxon>
        <taxon>Actinomycetes</taxon>
        <taxon>Micrococcales</taxon>
        <taxon>Microbacteriaceae</taxon>
        <taxon>Mycetocola</taxon>
    </lineage>
</organism>
<sequence>MFSRAIAVAGLAVAATLSLPTMAAADQYPPGGSAAVAVAGCNAQFVAEPGYFEPGETVTFEITGANDESITVTTAALRAATFPGFTAAADGSLVVDISSTARTSGQYRLTTSGTESPTRGPIVFSPAPSCNPADSTALPRTGADLTPIWLGGGMLVVGGLALGGAWLVRRKRV</sequence>
<proteinExistence type="predicted"/>
<feature type="chain" id="PRO_5038655774" evidence="2">
    <location>
        <begin position="24"/>
        <end position="173"/>
    </location>
</feature>
<evidence type="ECO:0000313" key="3">
    <source>
        <dbReference type="EMBL" id="RLQ82623.1"/>
    </source>
</evidence>
<dbReference type="NCBIfam" id="TIGR01167">
    <property type="entry name" value="LPXTG_anchor"/>
    <property type="match status" value="1"/>
</dbReference>
<reference evidence="3 4" key="1">
    <citation type="submission" date="2018-10" db="EMBL/GenBank/DDBJ databases">
        <authorList>
            <person name="Li J."/>
        </authorList>
    </citation>
    <scope>NUCLEOTIDE SEQUENCE [LARGE SCALE GENOMIC DNA]</scope>
    <source>
        <strain evidence="3 4">ZD1-4</strain>
    </source>
</reference>
<dbReference type="RefSeq" id="WP_121659925.1">
    <property type="nucleotide sequence ID" value="NZ_BMEK01000003.1"/>
</dbReference>
<evidence type="ECO:0000256" key="2">
    <source>
        <dbReference type="SAM" id="SignalP"/>
    </source>
</evidence>
<keyword evidence="1" id="KW-0472">Membrane</keyword>
<keyword evidence="1" id="KW-0812">Transmembrane</keyword>